<evidence type="ECO:0000313" key="14">
    <source>
        <dbReference type="EMBL" id="OGD04296.1"/>
    </source>
</evidence>
<dbReference type="GO" id="GO:0006429">
    <property type="term" value="P:leucyl-tRNA aminoacylation"/>
    <property type="evidence" value="ECO:0007669"/>
    <property type="project" value="UniProtKB-UniRule"/>
</dbReference>
<feature type="domain" description="Aminoacyl-tRNA synthetase class Ia" evidence="10">
    <location>
        <begin position="593"/>
        <end position="781"/>
    </location>
</feature>
<dbReference type="SUPFAM" id="SSF50677">
    <property type="entry name" value="ValRS/IleRS/LeuRS editing domain"/>
    <property type="match status" value="1"/>
</dbReference>
<dbReference type="Gene3D" id="1.10.730.10">
    <property type="entry name" value="Isoleucyl-tRNA Synthetase, Domain 1"/>
    <property type="match status" value="1"/>
</dbReference>
<name>A0A1F4ZEF2_9BACT</name>
<protein>
    <recommendedName>
        <fullName evidence="8">Leucine--tRNA ligase</fullName>
        <ecNumber evidence="8">6.1.1.4</ecNumber>
    </recommendedName>
    <alternativeName>
        <fullName evidence="8">Leucyl-tRNA synthetase</fullName>
        <shortName evidence="8">LeuRS</shortName>
    </alternativeName>
</protein>
<dbReference type="Pfam" id="PF00133">
    <property type="entry name" value="tRNA-synt_1"/>
    <property type="match status" value="1"/>
</dbReference>
<keyword evidence="3 8" id="KW-0547">Nucleotide-binding</keyword>
<dbReference type="Gene3D" id="3.30.460.40">
    <property type="match status" value="1"/>
</dbReference>
<dbReference type="GO" id="GO:0005829">
    <property type="term" value="C:cytosol"/>
    <property type="evidence" value="ECO:0007669"/>
    <property type="project" value="TreeGrafter"/>
</dbReference>
<dbReference type="FunFam" id="1.10.730.10:FF:000002">
    <property type="entry name" value="Leucine--tRNA ligase"/>
    <property type="match status" value="1"/>
</dbReference>
<dbReference type="GO" id="GO:0005524">
    <property type="term" value="F:ATP binding"/>
    <property type="evidence" value="ECO:0007669"/>
    <property type="project" value="UniProtKB-UniRule"/>
</dbReference>
<dbReference type="Gene3D" id="3.10.20.590">
    <property type="match status" value="1"/>
</dbReference>
<evidence type="ECO:0000256" key="5">
    <source>
        <dbReference type="ARBA" id="ARBA00022917"/>
    </source>
</evidence>
<keyword evidence="5 8" id="KW-0648">Protein biosynthesis</keyword>
<dbReference type="InterPro" id="IPR014729">
    <property type="entry name" value="Rossmann-like_a/b/a_fold"/>
</dbReference>
<evidence type="ECO:0000256" key="8">
    <source>
        <dbReference type="HAMAP-Rule" id="MF_00049"/>
    </source>
</evidence>
<dbReference type="Gene3D" id="3.90.740.10">
    <property type="entry name" value="Valyl/Leucyl/Isoleucyl-tRNA synthetase, editing domain"/>
    <property type="match status" value="1"/>
</dbReference>
<keyword evidence="4 8" id="KW-0067">ATP-binding</keyword>
<dbReference type="InterPro" id="IPR025709">
    <property type="entry name" value="Leu_tRNA-synth_edit"/>
</dbReference>
<dbReference type="PANTHER" id="PTHR43740">
    <property type="entry name" value="LEUCYL-TRNA SYNTHETASE"/>
    <property type="match status" value="1"/>
</dbReference>
<dbReference type="GO" id="GO:0002161">
    <property type="term" value="F:aminoacyl-tRNA deacylase activity"/>
    <property type="evidence" value="ECO:0007669"/>
    <property type="project" value="InterPro"/>
</dbReference>
<evidence type="ECO:0000259" key="13">
    <source>
        <dbReference type="Pfam" id="PF13603"/>
    </source>
</evidence>
<dbReference type="PANTHER" id="PTHR43740:SF2">
    <property type="entry name" value="LEUCINE--TRNA LIGASE, MITOCHONDRIAL"/>
    <property type="match status" value="1"/>
</dbReference>
<comment type="similarity">
    <text evidence="1 8 9">Belongs to the class-I aminoacyl-tRNA synthetase family.</text>
</comment>
<sequence length="989" mass="113290">MEKYDPKSLEKKWPKVWDKNSLYATGDPKGGRKRYILDMFPYPSASGLHVGHMLGYVATDIVARYWRMSGHQVLHPMGWDAFGLPAENYAIKHGVHPDKSTHANIQNFKRQMAAGELSYDWEREIDTSSPDYYRWTQWLFIQLYEKGLAYRASAVVNWCPSCETVLANEQVVEGRCERCDTPVVLKEMEQWFLAITKYADRLLEGLDRIDWPASTKAMQRNWIGRKEGARVQFTIHNSQFTIKPEVFTTRLDTIFGVAFVVVAPEVARDWKTQGWKMPLDIGEYVKEALDRSEEERKKDNKQKTGVKTDLMAINPANGEKLPVYVADYVLKDVGTGVVMGVPAHDERDFQFAGKHSIDVLPVVLPQRVYVDENARNYYKGRQERNRKAIKELFELGNKNDKRLILSGGWAVAAQVGEEFRENEDIDLLILKEDVDWWRSQFVSLGYEVETLWPKGKNTKYYFQAIKDSSRGDIHVDISAIEVNEKGYIVKLESSNPEVLESRWADMVQERKLWGVGVLCLSRSAIYEEKKRSMTLKGEVRWKEQADFLMLGLEPYEGEGELINSGEYGGVHSVEARERMVKDGLGTREVTYHLRDWLISRQRYWGAPIPMIFCDICKWNPVPEDQLPVLLPTDVDFKPTGQSPITRSKSFQKDVVCPKCGGVGRREVDTMDTFVDSTWYFLRFCDSHNKKKIWDTKKVEEWMPVDLYVGGDHATTHLIYARFMTKVLFDLGLVKMDEPFAKFYKNGHVLGEDNRKMSKRWGNVVNPTEVVDKFGADTLRMYEMFMGPLDATKAWSTAGVEGVKRFLNRVWNLFGKTRDLRGEVGEADVIANKLVDRVTKDLETMSFNTAVAAMMESLNSLEVALKTGAGGNWADVWRKMALVMAPYAPYMAEELYQQLRGSADKFESVHNQKWPEFDTRLVGSRMVVLVVQVNGKMRGRIELESARAEELEYVIEEALKIGNVAKHVIGTKYGIVFVPGKILNLVTNGS</sequence>
<dbReference type="InterPro" id="IPR013155">
    <property type="entry name" value="M/V/L/I-tRNA-synth_anticd-bd"/>
</dbReference>
<dbReference type="InterPro" id="IPR015413">
    <property type="entry name" value="Methionyl/Leucyl_tRNA_Synth"/>
</dbReference>
<dbReference type="EC" id="6.1.1.4" evidence="8"/>
<dbReference type="EMBL" id="MEXN01000001">
    <property type="protein sequence ID" value="OGD04296.1"/>
    <property type="molecule type" value="Genomic_DNA"/>
</dbReference>
<reference evidence="14 15" key="1">
    <citation type="journal article" date="2016" name="Nat. Commun.">
        <title>Thousands of microbial genomes shed light on interconnected biogeochemical processes in an aquifer system.</title>
        <authorList>
            <person name="Anantharaman K."/>
            <person name="Brown C.T."/>
            <person name="Hug L.A."/>
            <person name="Sharon I."/>
            <person name="Castelle C.J."/>
            <person name="Probst A.J."/>
            <person name="Thomas B.C."/>
            <person name="Singh A."/>
            <person name="Wilkins M.J."/>
            <person name="Karaoz U."/>
            <person name="Brodie E.L."/>
            <person name="Williams K.H."/>
            <person name="Hubbard S.S."/>
            <person name="Banfield J.F."/>
        </authorList>
    </citation>
    <scope>NUCLEOTIDE SEQUENCE [LARGE SCALE GENOMIC DNA]</scope>
</reference>
<evidence type="ECO:0000256" key="7">
    <source>
        <dbReference type="ARBA" id="ARBA00047469"/>
    </source>
</evidence>
<evidence type="ECO:0000256" key="6">
    <source>
        <dbReference type="ARBA" id="ARBA00023146"/>
    </source>
</evidence>
<evidence type="ECO:0000256" key="3">
    <source>
        <dbReference type="ARBA" id="ARBA00022741"/>
    </source>
</evidence>
<dbReference type="Pfam" id="PF13603">
    <property type="entry name" value="tRNA-synt_1_2"/>
    <property type="match status" value="1"/>
</dbReference>
<dbReference type="FunFam" id="3.40.50.620:FF:000077">
    <property type="entry name" value="Leucine--tRNA ligase"/>
    <property type="match status" value="1"/>
</dbReference>
<dbReference type="CDD" id="cd07958">
    <property type="entry name" value="Anticodon_Ia_Leu_BEm"/>
    <property type="match status" value="1"/>
</dbReference>
<keyword evidence="6 8" id="KW-0030">Aminoacyl-tRNA synthetase</keyword>
<accession>A0A1F4ZEF2</accession>
<dbReference type="GO" id="GO:0004823">
    <property type="term" value="F:leucine-tRNA ligase activity"/>
    <property type="evidence" value="ECO:0007669"/>
    <property type="project" value="UniProtKB-UniRule"/>
</dbReference>
<evidence type="ECO:0000259" key="12">
    <source>
        <dbReference type="Pfam" id="PF09334"/>
    </source>
</evidence>
<feature type="domain" description="Methionyl/Leucyl tRNA synthetase" evidence="12">
    <location>
        <begin position="40"/>
        <end position="180"/>
    </location>
</feature>
<dbReference type="PRINTS" id="PR00985">
    <property type="entry name" value="TRNASYNTHLEU"/>
</dbReference>
<dbReference type="InterPro" id="IPR002300">
    <property type="entry name" value="aa-tRNA-synth_Ia"/>
</dbReference>
<dbReference type="InterPro" id="IPR009008">
    <property type="entry name" value="Val/Leu/Ile-tRNA-synth_edit"/>
</dbReference>
<proteinExistence type="inferred from homology"/>
<dbReference type="Gene3D" id="3.40.50.620">
    <property type="entry name" value="HUPs"/>
    <property type="match status" value="2"/>
</dbReference>
<evidence type="ECO:0000256" key="4">
    <source>
        <dbReference type="ARBA" id="ARBA00022840"/>
    </source>
</evidence>
<evidence type="ECO:0000256" key="1">
    <source>
        <dbReference type="ARBA" id="ARBA00005594"/>
    </source>
</evidence>
<evidence type="ECO:0000256" key="9">
    <source>
        <dbReference type="RuleBase" id="RU363039"/>
    </source>
</evidence>
<dbReference type="HAMAP" id="MF_00049_B">
    <property type="entry name" value="Leu_tRNA_synth_B"/>
    <property type="match status" value="1"/>
</dbReference>
<comment type="subcellular location">
    <subcellularLocation>
        <location evidence="8">Cytoplasm</location>
    </subcellularLocation>
</comment>
<evidence type="ECO:0000259" key="10">
    <source>
        <dbReference type="Pfam" id="PF00133"/>
    </source>
</evidence>
<evidence type="ECO:0000256" key="2">
    <source>
        <dbReference type="ARBA" id="ARBA00022598"/>
    </source>
</evidence>
<dbReference type="Proteomes" id="UP000177080">
    <property type="component" value="Unassembled WGS sequence"/>
</dbReference>
<dbReference type="SUPFAM" id="SSF52374">
    <property type="entry name" value="Nucleotidylyl transferase"/>
    <property type="match status" value="1"/>
</dbReference>
<dbReference type="InterPro" id="IPR019646">
    <property type="entry name" value="Aminoglyc_AdlTrfase"/>
</dbReference>
<keyword evidence="2 8" id="KW-0436">Ligase</keyword>
<gene>
    <name evidence="8" type="primary">leuS</name>
    <name evidence="14" type="ORF">A2989_04625</name>
</gene>
<dbReference type="InterPro" id="IPR002302">
    <property type="entry name" value="Leu-tRNA-ligase"/>
</dbReference>
<organism evidence="14 15">
    <name type="scientific">Candidatus Amesbacteria bacterium RIFCSPLOWO2_01_FULL_48_25</name>
    <dbReference type="NCBI Taxonomy" id="1797259"/>
    <lineage>
        <taxon>Bacteria</taxon>
        <taxon>Candidatus Amesiibacteriota</taxon>
    </lineage>
</organism>
<comment type="caution">
    <text evidence="14">The sequence shown here is derived from an EMBL/GenBank/DDBJ whole genome shotgun (WGS) entry which is preliminary data.</text>
</comment>
<dbReference type="CDD" id="cd00812">
    <property type="entry name" value="LeuRS_core"/>
    <property type="match status" value="1"/>
</dbReference>
<dbReference type="SUPFAM" id="SSF47323">
    <property type="entry name" value="Anticodon-binding domain of a subclass of class I aminoacyl-tRNA synthetases"/>
    <property type="match status" value="1"/>
</dbReference>
<dbReference type="Pfam" id="PF09334">
    <property type="entry name" value="tRNA-synt_1g"/>
    <property type="match status" value="1"/>
</dbReference>
<evidence type="ECO:0000313" key="15">
    <source>
        <dbReference type="Proteomes" id="UP000177080"/>
    </source>
</evidence>
<feature type="domain" description="Methionyl/Valyl/Leucyl/Isoleucyl-tRNA synthetase anticodon-binding" evidence="11">
    <location>
        <begin position="830"/>
        <end position="948"/>
    </location>
</feature>
<comment type="catalytic activity">
    <reaction evidence="7 8">
        <text>tRNA(Leu) + L-leucine + ATP = L-leucyl-tRNA(Leu) + AMP + diphosphate</text>
        <dbReference type="Rhea" id="RHEA:11688"/>
        <dbReference type="Rhea" id="RHEA-COMP:9613"/>
        <dbReference type="Rhea" id="RHEA-COMP:9622"/>
        <dbReference type="ChEBI" id="CHEBI:30616"/>
        <dbReference type="ChEBI" id="CHEBI:33019"/>
        <dbReference type="ChEBI" id="CHEBI:57427"/>
        <dbReference type="ChEBI" id="CHEBI:78442"/>
        <dbReference type="ChEBI" id="CHEBI:78494"/>
        <dbReference type="ChEBI" id="CHEBI:456215"/>
        <dbReference type="EC" id="6.1.1.4"/>
    </reaction>
</comment>
<feature type="domain" description="Leucyl-tRNA synthetase editing" evidence="13">
    <location>
        <begin position="220"/>
        <end position="369"/>
    </location>
</feature>
<dbReference type="InterPro" id="IPR009080">
    <property type="entry name" value="tRNAsynth_Ia_anticodon-bd"/>
</dbReference>
<dbReference type="STRING" id="1797259.A2989_04625"/>
<keyword evidence="8" id="KW-0963">Cytoplasm</keyword>
<dbReference type="AlphaFoldDB" id="A0A1F4ZEF2"/>
<evidence type="ECO:0000259" key="11">
    <source>
        <dbReference type="Pfam" id="PF08264"/>
    </source>
</evidence>
<feature type="binding site" evidence="8">
    <location>
        <position position="758"/>
    </location>
    <ligand>
        <name>ATP</name>
        <dbReference type="ChEBI" id="CHEBI:30616"/>
    </ligand>
</feature>
<comment type="caution">
    <text evidence="8">Lacks conserved residue(s) required for the propagation of feature annotation.</text>
</comment>
<dbReference type="Pfam" id="PF08264">
    <property type="entry name" value="Anticodon_1"/>
    <property type="match status" value="1"/>
</dbReference>
<dbReference type="Pfam" id="PF10706">
    <property type="entry name" value="Aminoglyc_resit"/>
    <property type="match status" value="1"/>
</dbReference>